<dbReference type="SUPFAM" id="SSF52540">
    <property type="entry name" value="P-loop containing nucleoside triphosphate hydrolases"/>
    <property type="match status" value="1"/>
</dbReference>
<dbReference type="PANTHER" id="PTHR11566:SF21">
    <property type="entry name" value="DYNAMIN RELATED PROTEIN 1, ISOFORM A"/>
    <property type="match status" value="1"/>
</dbReference>
<protein>
    <recommendedName>
        <fullName evidence="1">Dynamin N-terminal domain-containing protein</fullName>
    </recommendedName>
</protein>
<dbReference type="EMBL" id="JAVRRA010024634">
    <property type="protein sequence ID" value="KAK5131624.1"/>
    <property type="molecule type" value="Genomic_DNA"/>
</dbReference>
<organism evidence="2 3">
    <name type="scientific">Cryomyces antarcticus</name>
    <dbReference type="NCBI Taxonomy" id="329879"/>
    <lineage>
        <taxon>Eukaryota</taxon>
        <taxon>Fungi</taxon>
        <taxon>Dikarya</taxon>
        <taxon>Ascomycota</taxon>
        <taxon>Pezizomycotina</taxon>
        <taxon>Dothideomycetes</taxon>
        <taxon>Dothideomycetes incertae sedis</taxon>
        <taxon>Cryomyces</taxon>
    </lineage>
</organism>
<dbReference type="PANTHER" id="PTHR11566">
    <property type="entry name" value="DYNAMIN"/>
    <property type="match status" value="1"/>
</dbReference>
<dbReference type="Pfam" id="PF00350">
    <property type="entry name" value="Dynamin_N"/>
    <property type="match status" value="1"/>
</dbReference>
<reference evidence="2 3" key="1">
    <citation type="submission" date="2023-08" db="EMBL/GenBank/DDBJ databases">
        <title>Black Yeasts Isolated from many extreme environments.</title>
        <authorList>
            <person name="Coleine C."/>
            <person name="Stajich J.E."/>
            <person name="Selbmann L."/>
        </authorList>
    </citation>
    <scope>NUCLEOTIDE SEQUENCE [LARGE SCALE GENOMIC DNA]</scope>
    <source>
        <strain evidence="2 3">CCFEE 536</strain>
    </source>
</reference>
<gene>
    <name evidence="2" type="ORF">LTR16_000588</name>
</gene>
<dbReference type="Proteomes" id="UP001357485">
    <property type="component" value="Unassembled WGS sequence"/>
</dbReference>
<comment type="caution">
    <text evidence="2">The sequence shown here is derived from an EMBL/GenBank/DDBJ whole genome shotgun (WGS) entry which is preliminary data.</text>
</comment>
<keyword evidence="3" id="KW-1185">Reference proteome</keyword>
<dbReference type="Gene3D" id="3.40.50.300">
    <property type="entry name" value="P-loop containing nucleotide triphosphate hydrolases"/>
    <property type="match status" value="1"/>
</dbReference>
<evidence type="ECO:0000259" key="1">
    <source>
        <dbReference type="Pfam" id="PF00350"/>
    </source>
</evidence>
<dbReference type="InterPro" id="IPR045063">
    <property type="entry name" value="Dynamin_N"/>
</dbReference>
<feature type="domain" description="Dynamin N-terminal" evidence="1">
    <location>
        <begin position="4"/>
        <end position="79"/>
    </location>
</feature>
<evidence type="ECO:0000313" key="2">
    <source>
        <dbReference type="EMBL" id="KAK5131624.1"/>
    </source>
</evidence>
<name>A0ABR0KVK3_9PEZI</name>
<evidence type="ECO:0000313" key="3">
    <source>
        <dbReference type="Proteomes" id="UP001357485"/>
    </source>
</evidence>
<dbReference type="InterPro" id="IPR027417">
    <property type="entry name" value="P-loop_NTPase"/>
</dbReference>
<dbReference type="InterPro" id="IPR022812">
    <property type="entry name" value="Dynamin"/>
</dbReference>
<accession>A0ABR0KVK3</accession>
<proteinExistence type="predicted"/>
<sequence>MGLHLTVVDLPGLISVANEEQTENDVETVQNLVDTYITNPRTIILAVVQASNDIANQGIIQKSRRVDKAGQRTVGIITKPDLINAGTEKRIALLAKNQDTTKLKLGYFLLRNPTPTEIAAGVTAEQRQKK</sequence>